<organism evidence="5 6">
    <name type="scientific">Candidatus Aquicultor primus</name>
    <dbReference type="NCBI Taxonomy" id="1797195"/>
    <lineage>
        <taxon>Bacteria</taxon>
        <taxon>Bacillati</taxon>
        <taxon>Actinomycetota</taxon>
        <taxon>Candidatus Aquicultoria</taxon>
        <taxon>Candidatus Aquicultorales</taxon>
        <taxon>Candidatus Aquicultoraceae</taxon>
        <taxon>Candidatus Aquicultor</taxon>
    </lineage>
</organism>
<dbReference type="InterPro" id="IPR001135">
    <property type="entry name" value="NADH_Q_OxRdtase_suD"/>
</dbReference>
<evidence type="ECO:0000313" key="6">
    <source>
        <dbReference type="Proteomes" id="UP000178086"/>
    </source>
</evidence>
<dbReference type="Gene3D" id="3.30.460.80">
    <property type="entry name" value="NADH:ubiquinone oxidoreductase, 30kDa subunit"/>
    <property type="match status" value="1"/>
</dbReference>
<dbReference type="InterPro" id="IPR001268">
    <property type="entry name" value="NADH_UbQ_OxRdtase_30kDa_su"/>
</dbReference>
<reference evidence="5 6" key="1">
    <citation type="journal article" date="2016" name="Nat. Commun.">
        <title>Thousands of microbial genomes shed light on interconnected biogeochemical processes in an aquifer system.</title>
        <authorList>
            <person name="Anantharaman K."/>
            <person name="Brown C.T."/>
            <person name="Hug L.A."/>
            <person name="Sharon I."/>
            <person name="Castelle C.J."/>
            <person name="Probst A.J."/>
            <person name="Thomas B.C."/>
            <person name="Singh A."/>
            <person name="Wilkins M.J."/>
            <person name="Karaoz U."/>
            <person name="Brodie E.L."/>
            <person name="Williams K.H."/>
            <person name="Hubbard S.S."/>
            <person name="Banfield J.F."/>
        </authorList>
    </citation>
    <scope>NUCLEOTIDE SEQUENCE [LARGE SCALE GENOMIC DNA]</scope>
</reference>
<dbReference type="Pfam" id="PF00346">
    <property type="entry name" value="Complex1_49kDa"/>
    <property type="match status" value="1"/>
</dbReference>
<dbReference type="PANTHER" id="PTHR43485:SF1">
    <property type="entry name" value="FORMATE HYDROGENLYASE SUBUNIT 5-RELATED"/>
    <property type="match status" value="1"/>
</dbReference>
<evidence type="ECO:0000256" key="1">
    <source>
        <dbReference type="ARBA" id="ARBA00023002"/>
    </source>
</evidence>
<sequence>MALVTNGNSIKDILDMIDGLKEDAVAAQEVLVDIDLPSLRQIASGVIDRLGGSLQFVFAVDERPGSDGFSLHHVFGISARHCFLHVRSEVPTGSLEFPSLTPILPSANWHERKIADMHGLIPVDHPDPRRLVLHEDWPDGLSPLNYDFDASRPVPRVAGEYMFQRIEGEGIFEIPVGPVHAGIIEPGHFRFSSIGEKILYLELRLFYKYRGVERYLQGKSLLGGVLAAERISGDETVANAVAYCQAVERIAGIDIPERAKRLRAVLQELERIHCHLADIAGAATDVAFSAGAAKAAILRERVMAINETVSGSRFLRGVIVHGGLRRDIDNGASRGLLDFADASRNALNELKSSIFDRSSVLDRFERTGALSKSNAVDLAVVGPVARASGIPTDARIDYPYGFYELYPLEIAVRNDGDVAARVRIKFDEIERSLQIIEDALCDIQSGDICAKDTSLPSSGHGLGWAEAPRGLTLCWVEIGDDGRIVNCRWRTPSFNNWPALPYALEGDIVPDFPLVNKSFNLSYAGNDL</sequence>
<feature type="domain" description="NADH-quinone oxidoreductase subunit D" evidence="4">
    <location>
        <begin position="295"/>
        <end position="454"/>
    </location>
</feature>
<keyword evidence="2" id="KW-0520">NAD</keyword>
<protein>
    <recommendedName>
        <fullName evidence="7">Hydrogenase large subunit</fullName>
    </recommendedName>
</protein>
<evidence type="ECO:0000256" key="2">
    <source>
        <dbReference type="ARBA" id="ARBA00023027"/>
    </source>
</evidence>
<dbReference type="Proteomes" id="UP000178086">
    <property type="component" value="Unassembled WGS sequence"/>
</dbReference>
<keyword evidence="1" id="KW-0560">Oxidoreductase</keyword>
<comment type="caution">
    <text evidence="5">The sequence shown here is derived from an EMBL/GenBank/DDBJ whole genome shotgun (WGS) entry which is preliminary data.</text>
</comment>
<gene>
    <name evidence="5" type="ORF">A2074_00075</name>
</gene>
<dbReference type="EMBL" id="MELI01000080">
    <property type="protein sequence ID" value="OFW32944.1"/>
    <property type="molecule type" value="Genomic_DNA"/>
</dbReference>
<dbReference type="Gene3D" id="1.10.645.10">
    <property type="entry name" value="Cytochrome-c3 Hydrogenase, chain B"/>
    <property type="match status" value="1"/>
</dbReference>
<dbReference type="SUPFAM" id="SSF56762">
    <property type="entry name" value="HydB/Nqo4-like"/>
    <property type="match status" value="1"/>
</dbReference>
<evidence type="ECO:0000259" key="4">
    <source>
        <dbReference type="Pfam" id="PF00346"/>
    </source>
</evidence>
<evidence type="ECO:0008006" key="7">
    <source>
        <dbReference type="Google" id="ProtNLM"/>
    </source>
</evidence>
<evidence type="ECO:0000259" key="3">
    <source>
        <dbReference type="Pfam" id="PF00329"/>
    </source>
</evidence>
<dbReference type="InterPro" id="IPR029014">
    <property type="entry name" value="NiFe-Hase_large"/>
</dbReference>
<dbReference type="GO" id="GO:0051287">
    <property type="term" value="F:NAD binding"/>
    <property type="evidence" value="ECO:0007669"/>
    <property type="project" value="InterPro"/>
</dbReference>
<dbReference type="InterPro" id="IPR037232">
    <property type="entry name" value="NADH_quin_OxRdtase_su_C/D-like"/>
</dbReference>
<dbReference type="GO" id="GO:0008137">
    <property type="term" value="F:NADH dehydrogenase (ubiquinone) activity"/>
    <property type="evidence" value="ECO:0007669"/>
    <property type="project" value="InterPro"/>
</dbReference>
<dbReference type="GO" id="GO:0048038">
    <property type="term" value="F:quinone binding"/>
    <property type="evidence" value="ECO:0007669"/>
    <property type="project" value="InterPro"/>
</dbReference>
<dbReference type="AlphaFoldDB" id="A0A1F2UIW5"/>
<feature type="domain" description="NADH:ubiquinone oxidoreductase 30kDa subunit" evidence="3">
    <location>
        <begin position="52"/>
        <end position="152"/>
    </location>
</feature>
<proteinExistence type="predicted"/>
<dbReference type="SUPFAM" id="SSF143243">
    <property type="entry name" value="Nqo5-like"/>
    <property type="match status" value="1"/>
</dbReference>
<evidence type="ECO:0000313" key="5">
    <source>
        <dbReference type="EMBL" id="OFW32944.1"/>
    </source>
</evidence>
<dbReference type="InterPro" id="IPR052197">
    <property type="entry name" value="ComplexI_49kDa-like"/>
</dbReference>
<dbReference type="Pfam" id="PF00329">
    <property type="entry name" value="Complex1_30kDa"/>
    <property type="match status" value="1"/>
</dbReference>
<dbReference type="PANTHER" id="PTHR43485">
    <property type="entry name" value="HYDROGENASE-4 COMPONENT G"/>
    <property type="match status" value="1"/>
</dbReference>
<accession>A0A1F2UIW5</accession>
<name>A0A1F2UIW5_9ACTN</name>
<dbReference type="GO" id="GO:0016651">
    <property type="term" value="F:oxidoreductase activity, acting on NAD(P)H"/>
    <property type="evidence" value="ECO:0007669"/>
    <property type="project" value="InterPro"/>
</dbReference>